<dbReference type="PROSITE" id="PS00662">
    <property type="entry name" value="T2SP_E"/>
    <property type="match status" value="1"/>
</dbReference>
<proteinExistence type="inferred from homology"/>
<dbReference type="PANTHER" id="PTHR30486">
    <property type="entry name" value="TWITCHING MOTILITY PROTEIN PILT"/>
    <property type="match status" value="1"/>
</dbReference>
<feature type="domain" description="Bacterial type II secretion system protein E" evidence="2">
    <location>
        <begin position="338"/>
        <end position="352"/>
    </location>
</feature>
<dbReference type="GO" id="GO:0016887">
    <property type="term" value="F:ATP hydrolysis activity"/>
    <property type="evidence" value="ECO:0007669"/>
    <property type="project" value="InterPro"/>
</dbReference>
<accession>A0A8T4L6P6</accession>
<gene>
    <name evidence="3" type="ORF">J4215_01390</name>
</gene>
<reference evidence="3" key="2">
    <citation type="submission" date="2021-05" db="EMBL/GenBank/DDBJ databases">
        <title>Protein family content uncovers lineage relationships and bacterial pathway maintenance mechanisms in DPANN archaea.</title>
        <authorList>
            <person name="Castelle C.J."/>
            <person name="Meheust R."/>
            <person name="Jaffe A.L."/>
            <person name="Seitz K."/>
            <person name="Gong X."/>
            <person name="Baker B.J."/>
            <person name="Banfield J.F."/>
        </authorList>
    </citation>
    <scope>NUCLEOTIDE SEQUENCE</scope>
    <source>
        <strain evidence="3">RIFCSPLOWO2_01_FULL_AR10_48_17</strain>
    </source>
</reference>
<evidence type="ECO:0000313" key="4">
    <source>
        <dbReference type="Proteomes" id="UP000675968"/>
    </source>
</evidence>
<comment type="similarity">
    <text evidence="1">Belongs to the GSP E family.</text>
</comment>
<protein>
    <submittedName>
        <fullName evidence="3">CpaF family protein</fullName>
    </submittedName>
</protein>
<name>A0A8T4L6P6_9ARCH</name>
<dbReference type="Proteomes" id="UP000675968">
    <property type="component" value="Unassembled WGS sequence"/>
</dbReference>
<dbReference type="AlphaFoldDB" id="A0A8T4L6P6"/>
<dbReference type="SUPFAM" id="SSF52540">
    <property type="entry name" value="P-loop containing nucleoside triphosphate hydrolases"/>
    <property type="match status" value="1"/>
</dbReference>
<dbReference type="InterPro" id="IPR001482">
    <property type="entry name" value="T2SS/T4SS_dom"/>
</dbReference>
<dbReference type="Pfam" id="PF00437">
    <property type="entry name" value="T2SSE"/>
    <property type="match status" value="1"/>
</dbReference>
<dbReference type="InterPro" id="IPR050921">
    <property type="entry name" value="T4SS_GSP_E_ATPase"/>
</dbReference>
<dbReference type="CDD" id="cd01130">
    <property type="entry name" value="VirB11-like_ATPase"/>
    <property type="match status" value="1"/>
</dbReference>
<dbReference type="EMBL" id="JAGVWC010000008">
    <property type="protein sequence ID" value="MBS3061219.1"/>
    <property type="molecule type" value="Genomic_DNA"/>
</dbReference>
<dbReference type="Gene3D" id="3.40.50.300">
    <property type="entry name" value="P-loop containing nucleotide triphosphate hydrolases"/>
    <property type="match status" value="1"/>
</dbReference>
<reference evidence="3" key="1">
    <citation type="submission" date="2021-03" db="EMBL/GenBank/DDBJ databases">
        <authorList>
            <person name="Jaffe A."/>
        </authorList>
    </citation>
    <scope>NUCLEOTIDE SEQUENCE</scope>
    <source>
        <strain evidence="3">RIFCSPLOWO2_01_FULL_AR10_48_17</strain>
    </source>
</reference>
<dbReference type="PANTHER" id="PTHR30486:SF15">
    <property type="entry name" value="TYPE II_IV SECRETION SYSTEM ATPASE"/>
    <property type="match status" value="1"/>
</dbReference>
<sequence length="520" mass="57409">MKSGILDSRGKLVDSNGVVSIFEGFPNFFYDVNRPELSSVDRKLADALSEAITGKIALFSLEQIIGHVPSKFMDAFTRRVIADINLASGMEKIPSTPELESFAVAMGAVIAEFFPDVKNPGPVAKSAIDNSIGFGSLSDLVSDPGLEEIMVNGLERPVFVFHRKFGMCKTNIVFDSPKALDSLVLRIARTAAKPFDESFPLLDARLPDGSRVNATNASVSPEGVSLTIRKFSRANYSVVDLILHGTLSSELAAFLWVMVEGLGVQPMNLIVTGGTGSGKTTTLNCLAAFVPAYQRIVSIEDTLELDLVHRQNWVQLESRPRSRATDAVSMDELLQNALRMRPDRLLVGEVRDEGAQTLFVAMDTGHDGTMGTVHANSAKELLLRLRSKPMNVPESMLGLLDLIIVQHRLFLPGKGLVRRIVQVSELSSMEEKPLLSMLFEWNRKTDLLSRTETPSHVLQVLSERSSHGLTDIRKEIAVRRQVLEWMVERRIVSHDEVSAVVQRYYSDPQGVIAEILKSRD</sequence>
<evidence type="ECO:0000259" key="2">
    <source>
        <dbReference type="PROSITE" id="PS00662"/>
    </source>
</evidence>
<dbReference type="Gene3D" id="3.30.450.380">
    <property type="match status" value="1"/>
</dbReference>
<evidence type="ECO:0000313" key="3">
    <source>
        <dbReference type="EMBL" id="MBS3061219.1"/>
    </source>
</evidence>
<evidence type="ECO:0000256" key="1">
    <source>
        <dbReference type="ARBA" id="ARBA00006611"/>
    </source>
</evidence>
<comment type="caution">
    <text evidence="3">The sequence shown here is derived from an EMBL/GenBank/DDBJ whole genome shotgun (WGS) entry which is preliminary data.</text>
</comment>
<organism evidence="3 4">
    <name type="scientific">Candidatus Iainarchaeum sp</name>
    <dbReference type="NCBI Taxonomy" id="3101447"/>
    <lineage>
        <taxon>Archaea</taxon>
        <taxon>Candidatus Iainarchaeota</taxon>
        <taxon>Candidatus Iainarchaeia</taxon>
        <taxon>Candidatus Iainarchaeales</taxon>
        <taxon>Candidatus Iainarchaeaceae</taxon>
        <taxon>Candidatus Iainarchaeum</taxon>
    </lineage>
</organism>
<dbReference type="InterPro" id="IPR027417">
    <property type="entry name" value="P-loop_NTPase"/>
</dbReference>